<dbReference type="GO" id="GO:0006508">
    <property type="term" value="P:proteolysis"/>
    <property type="evidence" value="ECO:0007669"/>
    <property type="project" value="InterPro"/>
</dbReference>
<dbReference type="InterPro" id="IPR029058">
    <property type="entry name" value="AB_hydrolase_fold"/>
</dbReference>
<dbReference type="InterPro" id="IPR001375">
    <property type="entry name" value="Peptidase_S9_cat"/>
</dbReference>
<dbReference type="RefSeq" id="WP_116062959.1">
    <property type="nucleotide sequence ID" value="NZ_QRDZ01000020.1"/>
</dbReference>
<dbReference type="AlphaFoldDB" id="A0A3D9IUF4"/>
<proteinExistence type="predicted"/>
<evidence type="ECO:0000259" key="1">
    <source>
        <dbReference type="Pfam" id="PF00326"/>
    </source>
</evidence>
<evidence type="ECO:0000313" key="3">
    <source>
        <dbReference type="Proteomes" id="UP000256977"/>
    </source>
</evidence>
<dbReference type="GO" id="GO:0008236">
    <property type="term" value="F:serine-type peptidase activity"/>
    <property type="evidence" value="ECO:0007669"/>
    <property type="project" value="InterPro"/>
</dbReference>
<organism evidence="2 3">
    <name type="scientific">Cohnella phaseoli</name>
    <dbReference type="NCBI Taxonomy" id="456490"/>
    <lineage>
        <taxon>Bacteria</taxon>
        <taxon>Bacillati</taxon>
        <taxon>Bacillota</taxon>
        <taxon>Bacilli</taxon>
        <taxon>Bacillales</taxon>
        <taxon>Paenibacillaceae</taxon>
        <taxon>Cohnella</taxon>
    </lineage>
</organism>
<evidence type="ECO:0000313" key="2">
    <source>
        <dbReference type="EMBL" id="RED65287.1"/>
    </source>
</evidence>
<protein>
    <submittedName>
        <fullName evidence="2">Prolyl oligopeptidase family protein</fullName>
    </submittedName>
</protein>
<dbReference type="Pfam" id="PF00326">
    <property type="entry name" value="Peptidase_S9"/>
    <property type="match status" value="1"/>
</dbReference>
<dbReference type="OrthoDB" id="9765647at2"/>
<sequence>MFSKVAVSAVAALIAAALLILGLPGCGTAPDSGPWERKRLMEIPAFAYAPEHDAADGVRALFYEGLPYEDKPTKVFAYVGMPESGTAAGEAGVPAVVLVHGGAGTAYVDWVREWNRRGYAAIAMDLEGHLPEWDEQAGGYKPHEWGGPANQPVWKDIDRPEREQWTYHAVADIALAHSLLRSLPGVDPQRTGIVGVSWGAVLTEIAVGTDERYRFAIPVYGSGFVAESESYFGDAYRSWPEETRARFERLWEPSVYLQRAKLPMLWVNGDNDAHFPLTVFTKSYEVVKDNAVLSIHPGMPHNQEEAVRPPEIYAFADSVVSGSAPLARTVRHEWRDGIDGVDVSIELDSPEPIVRAEFYYTLNVSDRLSPVWSKRVVNVPTDEGLKPRIEAALPAKTKAYYANAIDARGYIVSVGLTDIAGRANE</sequence>
<comment type="caution">
    <text evidence="2">The sequence shown here is derived from an EMBL/GenBank/DDBJ whole genome shotgun (WGS) entry which is preliminary data.</text>
</comment>
<dbReference type="Gene3D" id="3.40.50.1820">
    <property type="entry name" value="alpha/beta hydrolase"/>
    <property type="match status" value="1"/>
</dbReference>
<dbReference type="PANTHER" id="PTHR22946">
    <property type="entry name" value="DIENELACTONE HYDROLASE DOMAIN-CONTAINING PROTEIN-RELATED"/>
    <property type="match status" value="1"/>
</dbReference>
<dbReference type="InterPro" id="IPR050261">
    <property type="entry name" value="FrsA_esterase"/>
</dbReference>
<dbReference type="EMBL" id="QRDZ01000020">
    <property type="protein sequence ID" value="RED65287.1"/>
    <property type="molecule type" value="Genomic_DNA"/>
</dbReference>
<gene>
    <name evidence="2" type="ORF">DFP98_12036</name>
</gene>
<keyword evidence="3" id="KW-1185">Reference proteome</keyword>
<name>A0A3D9IUF4_9BACL</name>
<feature type="domain" description="Peptidase S9 prolyl oligopeptidase catalytic" evidence="1">
    <location>
        <begin position="162"/>
        <end position="278"/>
    </location>
</feature>
<accession>A0A3D9IUF4</accession>
<dbReference type="SUPFAM" id="SSF53474">
    <property type="entry name" value="alpha/beta-Hydrolases"/>
    <property type="match status" value="1"/>
</dbReference>
<dbReference type="Proteomes" id="UP000256977">
    <property type="component" value="Unassembled WGS sequence"/>
</dbReference>
<reference evidence="2 3" key="1">
    <citation type="submission" date="2018-07" db="EMBL/GenBank/DDBJ databases">
        <title>Genomic Encyclopedia of Type Strains, Phase III (KMG-III): the genomes of soil and plant-associated and newly described type strains.</title>
        <authorList>
            <person name="Whitman W."/>
        </authorList>
    </citation>
    <scope>NUCLEOTIDE SEQUENCE [LARGE SCALE GENOMIC DNA]</scope>
    <source>
        <strain evidence="2 3">CECT 7287</strain>
    </source>
</reference>